<keyword evidence="1" id="KW-0472">Membrane</keyword>
<dbReference type="InterPro" id="IPR015943">
    <property type="entry name" value="WD40/YVTN_repeat-like_dom_sf"/>
</dbReference>
<keyword evidence="1" id="KW-1133">Transmembrane helix</keyword>
<keyword evidence="3" id="KW-1185">Reference proteome</keyword>
<dbReference type="Gene3D" id="2.130.10.10">
    <property type="entry name" value="YVTN repeat-like/Quinoprotein amine dehydrogenase"/>
    <property type="match status" value="1"/>
</dbReference>
<reference evidence="2 3" key="1">
    <citation type="submission" date="2016-07" db="EMBL/GenBank/DDBJ databases">
        <title>Pervasive Adenine N6-methylation of Active Genes in Fungi.</title>
        <authorList>
            <consortium name="DOE Joint Genome Institute"/>
            <person name="Mondo S.J."/>
            <person name="Dannebaum R.O."/>
            <person name="Kuo R.C."/>
            <person name="Labutti K."/>
            <person name="Haridas S."/>
            <person name="Kuo A."/>
            <person name="Salamov A."/>
            <person name="Ahrendt S.R."/>
            <person name="Lipzen A."/>
            <person name="Sullivan W."/>
            <person name="Andreopoulos W.B."/>
            <person name="Clum A."/>
            <person name="Lindquist E."/>
            <person name="Daum C."/>
            <person name="Ramamoorthy G.K."/>
            <person name="Gryganskyi A."/>
            <person name="Culley D."/>
            <person name="Magnuson J.K."/>
            <person name="James T.Y."/>
            <person name="O'Malley M.A."/>
            <person name="Stajich J.E."/>
            <person name="Spatafora J.W."/>
            <person name="Visel A."/>
            <person name="Grigoriev I.V."/>
        </authorList>
    </citation>
    <scope>NUCLEOTIDE SEQUENCE [LARGE SCALE GENOMIC DNA]</scope>
    <source>
        <strain evidence="2 3">NRRL 3116</strain>
    </source>
</reference>
<gene>
    <name evidence="2" type="ORF">BCR41DRAFT_240245</name>
</gene>
<organism evidence="2 3">
    <name type="scientific">Lobosporangium transversale</name>
    <dbReference type="NCBI Taxonomy" id="64571"/>
    <lineage>
        <taxon>Eukaryota</taxon>
        <taxon>Fungi</taxon>
        <taxon>Fungi incertae sedis</taxon>
        <taxon>Mucoromycota</taxon>
        <taxon>Mortierellomycotina</taxon>
        <taxon>Mortierellomycetes</taxon>
        <taxon>Mortierellales</taxon>
        <taxon>Mortierellaceae</taxon>
        <taxon>Lobosporangium</taxon>
    </lineage>
</organism>
<dbReference type="SUPFAM" id="SSF82171">
    <property type="entry name" value="DPP6 N-terminal domain-like"/>
    <property type="match status" value="1"/>
</dbReference>
<name>A0A1Y2G6V4_9FUNG</name>
<dbReference type="RefSeq" id="XP_021875397.1">
    <property type="nucleotide sequence ID" value="XM_022020120.1"/>
</dbReference>
<feature type="transmembrane region" description="Helical" evidence="1">
    <location>
        <begin position="1115"/>
        <end position="1132"/>
    </location>
</feature>
<sequence>MGKQRRKNNDNAKNKKTAIAMSDPDCIVNLPTDDSDTPEVSSRSRWYFQPYGKDLSCTSDYMPPVMAGVTQQWSVDIKHLNRGLYWPVLGISFNKVDLKSLSSIVFHVHVDNPKFLIVPQPYKEVITKQQLKEMYCEKGIVRWKLHRQFDSSNYNGTMPLLLVDMEICLDGDSSEQHFPKLHYFELQSCSIENFMKGTPLRAHKPYLWSIDVEHREADTDPGPALPAKIMHSAISGNGERAATLSTTNRHVYLDLWDLSSVNNSLLTANEAECWNTGNHSPSWCTGEQFSFLDSSITESQIQPLESGAVSISWSGIFVAVFRTIQDGQTKELIVFKYSAPCSHDMSMDQRGKSSGFSTLQRCNNLFDFHGEGTFHISDTNCPQEENELFIACDGTSVRIYEVHRGWSHVCTVPLSVSASFFIGEPTIALQGKFFAWFRNKGQVFIWDIEESALAAVVNVLDMEGACLAFSSDASMIAVSQGGTITNYWTGSGTAIGKFVSGPKIRTIGLTFIHNGSQILVNCSNARDSVQEISGYILDATSMTQLDTFFNPGQYFRKGKDRCKDIGSQELYVSHGSTLDKIRLEDYLCLTSPTSPADLPSSTSPPGPIICRCNCKDGDTSGFYELSDNVTSTSSSGLLFSYTFNIPPDDAAVKTHTFTLTISQYGSQRELITIPPFALTKYTGYYKSAHFLDGLPQLLLYSDEIVIVLELPETFLGDCKILQVYWLQDKPYWDVDNNALQLYERLGLLSCKHQKQLLLWLYHYNIDDEPIQVQVPLDRPHDCDYGFEFASAVVGLVEMYKNSNDTCKRAIFHYLEAHINRYPNPSNLLDCVLGKVLEAWPTARKTCEDLLVSLLSPESTRWIPRPDYCQGSNPLWVTLEMSRKDPLAMNLFKTFMQYCLRRAHEEEDHFFITPLVACLPELCDEERPHQEIALDILQRMAYIPVKKSSYVVDNHIIAHPPEMKMLFKKDSERLLYKCNNPILQLHLSSEPRNVQNDNFIDGIFKASFDMLWVDKDLARSKNSRSFESSSWLVKTGLYTLVSIAWYSFNPCSRVSVVPHTAHSEFFDNPALAALIEYKWNTIGFKLWLTRFIVQSIYYILVLTASLVQVYRSYDTLFHVYIAIATFSGIFLWLEFVQLLERPWVYISIWTPNDSEH</sequence>
<dbReference type="Proteomes" id="UP000193648">
    <property type="component" value="Unassembled WGS sequence"/>
</dbReference>
<dbReference type="EMBL" id="MCFF01000082">
    <property type="protein sequence ID" value="ORY95197.1"/>
    <property type="molecule type" value="Genomic_DNA"/>
</dbReference>
<accession>A0A1Y2G6V4</accession>
<comment type="caution">
    <text evidence="2">The sequence shown here is derived from an EMBL/GenBank/DDBJ whole genome shotgun (WGS) entry which is preliminary data.</text>
</comment>
<protein>
    <submittedName>
        <fullName evidence="2">Uncharacterized protein</fullName>
    </submittedName>
</protein>
<feature type="transmembrane region" description="Helical" evidence="1">
    <location>
        <begin position="1086"/>
        <end position="1109"/>
    </location>
</feature>
<dbReference type="InParanoid" id="A0A1Y2G6V4"/>
<dbReference type="OrthoDB" id="2352140at2759"/>
<evidence type="ECO:0000313" key="3">
    <source>
        <dbReference type="Proteomes" id="UP000193648"/>
    </source>
</evidence>
<evidence type="ECO:0000256" key="1">
    <source>
        <dbReference type="SAM" id="Phobius"/>
    </source>
</evidence>
<evidence type="ECO:0000313" key="2">
    <source>
        <dbReference type="EMBL" id="ORY95197.1"/>
    </source>
</evidence>
<keyword evidence="1" id="KW-0812">Transmembrane</keyword>
<dbReference type="AlphaFoldDB" id="A0A1Y2G6V4"/>
<dbReference type="GeneID" id="33561964"/>
<proteinExistence type="predicted"/>